<dbReference type="InterPro" id="IPR016555">
    <property type="entry name" value="PLipase_D_euk"/>
</dbReference>
<accession>A0A3M7QDE9</accession>
<keyword evidence="3" id="KW-0677">Repeat</keyword>
<dbReference type="GO" id="GO:0006654">
    <property type="term" value="P:phosphatidic acid biosynthetic process"/>
    <property type="evidence" value="ECO:0007669"/>
    <property type="project" value="InterPro"/>
</dbReference>
<dbReference type="InterPro" id="IPR001736">
    <property type="entry name" value="PLipase_D/transphosphatidylase"/>
</dbReference>
<dbReference type="EMBL" id="REGN01006509">
    <property type="protein sequence ID" value="RNA09232.1"/>
    <property type="molecule type" value="Genomic_DNA"/>
</dbReference>
<proteinExistence type="predicted"/>
<dbReference type="Gene3D" id="3.30.870.10">
    <property type="entry name" value="Endonuclease Chain A"/>
    <property type="match status" value="2"/>
</dbReference>
<reference evidence="10 11" key="1">
    <citation type="journal article" date="2018" name="Sci. Rep.">
        <title>Genomic signatures of local adaptation to the degree of environmental predictability in rotifers.</title>
        <authorList>
            <person name="Franch-Gras L."/>
            <person name="Hahn C."/>
            <person name="Garcia-Roger E.M."/>
            <person name="Carmona M.J."/>
            <person name="Serra M."/>
            <person name="Gomez A."/>
        </authorList>
    </citation>
    <scope>NUCLEOTIDE SEQUENCE [LARGE SCALE GENOMIC DNA]</scope>
    <source>
        <strain evidence="10">HYR1</strain>
    </source>
</reference>
<evidence type="ECO:0000313" key="11">
    <source>
        <dbReference type="Proteomes" id="UP000276133"/>
    </source>
</evidence>
<dbReference type="PROSITE" id="PS50003">
    <property type="entry name" value="PH_DOMAIN"/>
    <property type="match status" value="1"/>
</dbReference>
<dbReference type="SUPFAM" id="SSF50729">
    <property type="entry name" value="PH domain-like"/>
    <property type="match status" value="1"/>
</dbReference>
<evidence type="ECO:0000256" key="4">
    <source>
        <dbReference type="ARBA" id="ARBA00022801"/>
    </source>
</evidence>
<evidence type="ECO:0000256" key="5">
    <source>
        <dbReference type="ARBA" id="ARBA00022963"/>
    </source>
</evidence>
<gene>
    <name evidence="10" type="ORF">BpHYR1_020739</name>
</gene>
<dbReference type="InterPro" id="IPR011993">
    <property type="entry name" value="PH-like_dom_sf"/>
</dbReference>
<evidence type="ECO:0000256" key="2">
    <source>
        <dbReference type="ARBA" id="ARBA00012027"/>
    </source>
</evidence>
<feature type="transmembrane region" description="Helical" evidence="7">
    <location>
        <begin position="606"/>
        <end position="628"/>
    </location>
</feature>
<feature type="domain" description="PLD phosphodiesterase" evidence="9">
    <location>
        <begin position="706"/>
        <end position="733"/>
    </location>
</feature>
<dbReference type="STRING" id="10195.A0A3M7QDE9"/>
<keyword evidence="5" id="KW-0442">Lipid degradation</keyword>
<sequence length="776" mass="91970">MFPCERDYHIQENQISERCKQIEEYLERCLMYPRYRDHPSMLKFLCISPISFLNGVSPSLIEDFLYKHSFQNFYYGHLRHLKKFFCSNFHILNQKRWFAVKDTYIAYLNSYLNSSLGFVILVDINFKFQAKIKPGAYFAIQLKNSQRSIILKFKRSENQKKWLQSIQKMVETTGQYFKNLDLLPHSSFAPVRQSQICKWYVNSNEYMEDLFKALDNAKEEIFIAGWWLCPEIYLKRPTYNKNHRLDSILIKKSKQNVKIYILLYKEIDLLLCLSSERVKKVLTQNYTNPNIKIILHPKNNAPNFSMWSHHEKIVVIDQSIAFFGGIDLCFGRWDDEEHRLVDVNDNIDNIDAKRYPFMSETMEHDIKGDKVMDLNEALSKIVRNSAITCKLAANVNNDSILKLEETIFTFNKINPKLEEMEKSRSDKIKKKFSRFKKILELKGGFNKIEALSNNFSDHDDELVKDPTVEIRFWMGKDYTNCYIEDFKNIHDFSTDQFDRNEVPRTPWRDQGAVTLGESARDLARHFIQRWNQAKIEMAEKNMDYPFLLPKGYHRPIEVETDFLGKKFSKCSIQILRSLDLWSGGLLNTESSILNAYCHLIENSDHYIYIEILFWFLYYYKYFVNNLIFKFFRENKKFRVYIVIPLLPGFDNFNTILAVQYFNLRSIKFGNFSIFNELENQGINPFNYITFHGMRNWSVLMGKLVQENVYVHSKLMIVDDRHVICGSANINDRSMLGKRDSEIAALIHDEEFIDSKLDNKNVKVGKYAYNLRSKIFK</sequence>
<protein>
    <recommendedName>
        <fullName evidence="2">phospholipase D</fullName>
        <ecNumber evidence="2">3.1.4.4</ecNumber>
    </recommendedName>
</protein>
<evidence type="ECO:0000259" key="9">
    <source>
        <dbReference type="PROSITE" id="PS50035"/>
    </source>
</evidence>
<dbReference type="EC" id="3.1.4.4" evidence="2"/>
<evidence type="ECO:0000256" key="3">
    <source>
        <dbReference type="ARBA" id="ARBA00022737"/>
    </source>
</evidence>
<dbReference type="GO" id="GO:0060627">
    <property type="term" value="P:regulation of vesicle-mediated transport"/>
    <property type="evidence" value="ECO:0007669"/>
    <property type="project" value="TreeGrafter"/>
</dbReference>
<dbReference type="GO" id="GO:0035556">
    <property type="term" value="P:intracellular signal transduction"/>
    <property type="evidence" value="ECO:0007669"/>
    <property type="project" value="InterPro"/>
</dbReference>
<dbReference type="PROSITE" id="PS50035">
    <property type="entry name" value="PLD"/>
    <property type="match status" value="2"/>
</dbReference>
<dbReference type="Pfam" id="PF00614">
    <property type="entry name" value="PLDc"/>
    <property type="match status" value="1"/>
</dbReference>
<evidence type="ECO:0000313" key="10">
    <source>
        <dbReference type="EMBL" id="RNA09232.1"/>
    </source>
</evidence>
<keyword evidence="6" id="KW-0443">Lipid metabolism</keyword>
<dbReference type="AlphaFoldDB" id="A0A3M7QDE9"/>
<keyword evidence="4 10" id="KW-0378">Hydrolase</keyword>
<organism evidence="10 11">
    <name type="scientific">Brachionus plicatilis</name>
    <name type="common">Marine rotifer</name>
    <name type="synonym">Brachionus muelleri</name>
    <dbReference type="NCBI Taxonomy" id="10195"/>
    <lineage>
        <taxon>Eukaryota</taxon>
        <taxon>Metazoa</taxon>
        <taxon>Spiralia</taxon>
        <taxon>Gnathifera</taxon>
        <taxon>Rotifera</taxon>
        <taxon>Eurotatoria</taxon>
        <taxon>Monogononta</taxon>
        <taxon>Pseudotrocha</taxon>
        <taxon>Ploima</taxon>
        <taxon>Brachionidae</taxon>
        <taxon>Brachionus</taxon>
    </lineage>
</organism>
<dbReference type="SMART" id="SM00233">
    <property type="entry name" value="PH"/>
    <property type="match status" value="1"/>
</dbReference>
<dbReference type="SMART" id="SM00155">
    <property type="entry name" value="PLDc"/>
    <property type="match status" value="2"/>
</dbReference>
<dbReference type="GO" id="GO:0004630">
    <property type="term" value="F:phospholipase D activity"/>
    <property type="evidence" value="ECO:0007669"/>
    <property type="project" value="UniProtKB-EC"/>
</dbReference>
<dbReference type="Proteomes" id="UP000276133">
    <property type="component" value="Unassembled WGS sequence"/>
</dbReference>
<dbReference type="CDD" id="cd09141">
    <property type="entry name" value="PLDc_vPLD1_2_yPLD_like_2"/>
    <property type="match status" value="1"/>
</dbReference>
<dbReference type="SUPFAM" id="SSF56024">
    <property type="entry name" value="Phospholipase D/nuclease"/>
    <property type="match status" value="2"/>
</dbReference>
<keyword evidence="11" id="KW-1185">Reference proteome</keyword>
<dbReference type="InterPro" id="IPR001849">
    <property type="entry name" value="PH_domain"/>
</dbReference>
<dbReference type="PANTHER" id="PTHR18896">
    <property type="entry name" value="PHOSPHOLIPASE D"/>
    <property type="match status" value="1"/>
</dbReference>
<keyword evidence="7" id="KW-0812">Transmembrane</keyword>
<evidence type="ECO:0000259" key="8">
    <source>
        <dbReference type="PROSITE" id="PS50003"/>
    </source>
</evidence>
<feature type="domain" description="PLD phosphodiesterase" evidence="9">
    <location>
        <begin position="305"/>
        <end position="332"/>
    </location>
</feature>
<dbReference type="OrthoDB" id="14911at2759"/>
<dbReference type="Pfam" id="PF13091">
    <property type="entry name" value="PLDc_2"/>
    <property type="match status" value="1"/>
</dbReference>
<dbReference type="PIRSF" id="PIRSF009376">
    <property type="entry name" value="Phospholipase_D_euk"/>
    <property type="match status" value="1"/>
</dbReference>
<feature type="domain" description="PH" evidence="8">
    <location>
        <begin position="138"/>
        <end position="171"/>
    </location>
</feature>
<dbReference type="Gene3D" id="2.30.29.30">
    <property type="entry name" value="Pleckstrin-homology domain (PH domain)/Phosphotyrosine-binding domain (PTB)"/>
    <property type="match status" value="1"/>
</dbReference>
<dbReference type="InterPro" id="IPR025202">
    <property type="entry name" value="PLD-like_dom"/>
</dbReference>
<comment type="catalytic activity">
    <reaction evidence="1">
        <text>a 1,2-diacyl-sn-glycero-3-phosphocholine + H2O = a 1,2-diacyl-sn-glycero-3-phosphate + choline + H(+)</text>
        <dbReference type="Rhea" id="RHEA:14445"/>
        <dbReference type="ChEBI" id="CHEBI:15354"/>
        <dbReference type="ChEBI" id="CHEBI:15377"/>
        <dbReference type="ChEBI" id="CHEBI:15378"/>
        <dbReference type="ChEBI" id="CHEBI:57643"/>
        <dbReference type="ChEBI" id="CHEBI:58608"/>
        <dbReference type="EC" id="3.1.4.4"/>
    </reaction>
</comment>
<evidence type="ECO:0000256" key="6">
    <source>
        <dbReference type="ARBA" id="ARBA00023098"/>
    </source>
</evidence>
<name>A0A3M7QDE9_BRAPC</name>
<dbReference type="InterPro" id="IPR015679">
    <property type="entry name" value="PLipase_D_fam"/>
</dbReference>
<keyword evidence="7" id="KW-0472">Membrane</keyword>
<dbReference type="GO" id="GO:0009395">
    <property type="term" value="P:phospholipid catabolic process"/>
    <property type="evidence" value="ECO:0007669"/>
    <property type="project" value="TreeGrafter"/>
</dbReference>
<dbReference type="PANTHER" id="PTHR18896:SF76">
    <property type="entry name" value="PHOSPHOLIPASE"/>
    <property type="match status" value="1"/>
</dbReference>
<evidence type="ECO:0000256" key="7">
    <source>
        <dbReference type="SAM" id="Phobius"/>
    </source>
</evidence>
<comment type="caution">
    <text evidence="10">The sequence shown here is derived from an EMBL/GenBank/DDBJ whole genome shotgun (WGS) entry which is preliminary data.</text>
</comment>
<evidence type="ECO:0000256" key="1">
    <source>
        <dbReference type="ARBA" id="ARBA00000798"/>
    </source>
</evidence>
<keyword evidence="7" id="KW-1133">Transmembrane helix</keyword>